<dbReference type="Pfam" id="PF05746">
    <property type="entry name" value="DALR_1"/>
    <property type="match status" value="1"/>
</dbReference>
<dbReference type="EMBL" id="DYUC01000076">
    <property type="protein sequence ID" value="HJG86867.1"/>
    <property type="molecule type" value="Genomic_DNA"/>
</dbReference>
<dbReference type="InterPro" id="IPR001412">
    <property type="entry name" value="aa-tRNA-synth_I_CS"/>
</dbReference>
<dbReference type="FunFam" id="1.10.730.10:FF:000008">
    <property type="entry name" value="Arginine--tRNA ligase"/>
    <property type="match status" value="1"/>
</dbReference>
<comment type="subunit">
    <text evidence="3 11">Monomer.</text>
</comment>
<evidence type="ECO:0000313" key="15">
    <source>
        <dbReference type="EMBL" id="HJG86867.1"/>
    </source>
</evidence>
<proteinExistence type="inferred from homology"/>
<dbReference type="Gene3D" id="3.30.1360.70">
    <property type="entry name" value="Arginyl tRNA synthetase N-terminal domain"/>
    <property type="match status" value="1"/>
</dbReference>
<dbReference type="InterPro" id="IPR005148">
    <property type="entry name" value="Arg-tRNA-synth_N"/>
</dbReference>
<evidence type="ECO:0000256" key="12">
    <source>
        <dbReference type="RuleBase" id="RU363038"/>
    </source>
</evidence>
<feature type="domain" description="DALR anticodon binding" evidence="13">
    <location>
        <begin position="462"/>
        <end position="582"/>
    </location>
</feature>
<evidence type="ECO:0000256" key="1">
    <source>
        <dbReference type="ARBA" id="ARBA00004496"/>
    </source>
</evidence>
<organism evidence="15 16">
    <name type="scientific">Pseudoflavonifractor capillosus</name>
    <dbReference type="NCBI Taxonomy" id="106588"/>
    <lineage>
        <taxon>Bacteria</taxon>
        <taxon>Bacillati</taxon>
        <taxon>Bacillota</taxon>
        <taxon>Clostridia</taxon>
        <taxon>Eubacteriales</taxon>
        <taxon>Oscillospiraceae</taxon>
        <taxon>Pseudoflavonifractor</taxon>
    </lineage>
</organism>
<evidence type="ECO:0000256" key="7">
    <source>
        <dbReference type="ARBA" id="ARBA00022840"/>
    </source>
</evidence>
<dbReference type="AlphaFoldDB" id="A0A921MMC3"/>
<dbReference type="GO" id="GO:0004814">
    <property type="term" value="F:arginine-tRNA ligase activity"/>
    <property type="evidence" value="ECO:0007669"/>
    <property type="project" value="UniProtKB-UniRule"/>
</dbReference>
<dbReference type="Gene3D" id="1.10.730.10">
    <property type="entry name" value="Isoleucyl-tRNA Synthetase, Domain 1"/>
    <property type="match status" value="1"/>
</dbReference>
<dbReference type="Pfam" id="PF03485">
    <property type="entry name" value="Arg_tRNA_synt_N"/>
    <property type="match status" value="1"/>
</dbReference>
<comment type="similarity">
    <text evidence="2 11 12">Belongs to the class-I aminoacyl-tRNA synthetase family.</text>
</comment>
<evidence type="ECO:0000256" key="11">
    <source>
        <dbReference type="HAMAP-Rule" id="MF_00123"/>
    </source>
</evidence>
<evidence type="ECO:0000256" key="2">
    <source>
        <dbReference type="ARBA" id="ARBA00005594"/>
    </source>
</evidence>
<dbReference type="InterPro" id="IPR009080">
    <property type="entry name" value="tRNAsynth_Ia_anticodon-bd"/>
</dbReference>
<evidence type="ECO:0000256" key="9">
    <source>
        <dbReference type="ARBA" id="ARBA00023146"/>
    </source>
</evidence>
<keyword evidence="7 11" id="KW-0067">ATP-binding</keyword>
<protein>
    <recommendedName>
        <fullName evidence="11">Arginine--tRNA ligase</fullName>
        <ecNumber evidence="11">6.1.1.19</ecNumber>
    </recommendedName>
    <alternativeName>
        <fullName evidence="11">Arginyl-tRNA synthetase</fullName>
        <shortName evidence="11">ArgRS</shortName>
    </alternativeName>
</protein>
<dbReference type="GO" id="GO:0005737">
    <property type="term" value="C:cytoplasm"/>
    <property type="evidence" value="ECO:0007669"/>
    <property type="project" value="UniProtKB-SubCell"/>
</dbReference>
<dbReference type="CDD" id="cd00671">
    <property type="entry name" value="ArgRS_core"/>
    <property type="match status" value="1"/>
</dbReference>
<feature type="domain" description="Arginyl tRNA synthetase N-terminal" evidence="14">
    <location>
        <begin position="10"/>
        <end position="99"/>
    </location>
</feature>
<evidence type="ECO:0000256" key="5">
    <source>
        <dbReference type="ARBA" id="ARBA00022598"/>
    </source>
</evidence>
<reference evidence="15" key="2">
    <citation type="submission" date="2021-09" db="EMBL/GenBank/DDBJ databases">
        <authorList>
            <person name="Gilroy R."/>
        </authorList>
    </citation>
    <scope>NUCLEOTIDE SEQUENCE</scope>
    <source>
        <strain evidence="15">CHK179-5677</strain>
    </source>
</reference>
<dbReference type="Pfam" id="PF00750">
    <property type="entry name" value="tRNA-synt_1d"/>
    <property type="match status" value="1"/>
</dbReference>
<gene>
    <name evidence="11 15" type="primary">argS</name>
    <name evidence="15" type="ORF">K8V01_07595</name>
</gene>
<keyword evidence="6 11" id="KW-0547">Nucleotide-binding</keyword>
<name>A0A921MMC3_9FIRM</name>
<dbReference type="NCBIfam" id="TIGR00456">
    <property type="entry name" value="argS"/>
    <property type="match status" value="1"/>
</dbReference>
<evidence type="ECO:0000259" key="13">
    <source>
        <dbReference type="SMART" id="SM00836"/>
    </source>
</evidence>
<evidence type="ECO:0000259" key="14">
    <source>
        <dbReference type="SMART" id="SM01016"/>
    </source>
</evidence>
<dbReference type="PROSITE" id="PS00178">
    <property type="entry name" value="AA_TRNA_LIGASE_I"/>
    <property type="match status" value="1"/>
</dbReference>
<dbReference type="EC" id="6.1.1.19" evidence="11"/>
<evidence type="ECO:0000256" key="8">
    <source>
        <dbReference type="ARBA" id="ARBA00022917"/>
    </source>
</evidence>
<dbReference type="SUPFAM" id="SSF55190">
    <property type="entry name" value="Arginyl-tRNA synthetase (ArgRS), N-terminal 'additional' domain"/>
    <property type="match status" value="1"/>
</dbReference>
<comment type="catalytic activity">
    <reaction evidence="10 11">
        <text>tRNA(Arg) + L-arginine + ATP = L-arginyl-tRNA(Arg) + AMP + diphosphate</text>
        <dbReference type="Rhea" id="RHEA:20301"/>
        <dbReference type="Rhea" id="RHEA-COMP:9658"/>
        <dbReference type="Rhea" id="RHEA-COMP:9673"/>
        <dbReference type="ChEBI" id="CHEBI:30616"/>
        <dbReference type="ChEBI" id="CHEBI:32682"/>
        <dbReference type="ChEBI" id="CHEBI:33019"/>
        <dbReference type="ChEBI" id="CHEBI:78442"/>
        <dbReference type="ChEBI" id="CHEBI:78513"/>
        <dbReference type="ChEBI" id="CHEBI:456215"/>
        <dbReference type="EC" id="6.1.1.19"/>
    </reaction>
</comment>
<dbReference type="PANTHER" id="PTHR11956:SF5">
    <property type="entry name" value="ARGININE--TRNA LIGASE, CYTOPLASMIC"/>
    <property type="match status" value="1"/>
</dbReference>
<dbReference type="InterPro" id="IPR035684">
    <property type="entry name" value="ArgRS_core"/>
</dbReference>
<dbReference type="HAMAP" id="MF_00123">
    <property type="entry name" value="Arg_tRNA_synth"/>
    <property type="match status" value="1"/>
</dbReference>
<evidence type="ECO:0000313" key="16">
    <source>
        <dbReference type="Proteomes" id="UP000760668"/>
    </source>
</evidence>
<keyword evidence="5 11" id="KW-0436">Ligase</keyword>
<dbReference type="FunFam" id="3.40.50.620:FF:000062">
    <property type="entry name" value="Arginine--tRNA ligase"/>
    <property type="match status" value="1"/>
</dbReference>
<evidence type="ECO:0000256" key="3">
    <source>
        <dbReference type="ARBA" id="ARBA00011245"/>
    </source>
</evidence>
<dbReference type="SMART" id="SM01016">
    <property type="entry name" value="Arg_tRNA_synt_N"/>
    <property type="match status" value="1"/>
</dbReference>
<keyword evidence="9 11" id="KW-0030">Aminoacyl-tRNA synthetase</keyword>
<comment type="subcellular location">
    <subcellularLocation>
        <location evidence="1 11">Cytoplasm</location>
    </subcellularLocation>
</comment>
<evidence type="ECO:0000256" key="6">
    <source>
        <dbReference type="ARBA" id="ARBA00022741"/>
    </source>
</evidence>
<sequence length="582" mass="64858">MSNMIQSAKDQVASLTQAAYEKAAAEGLLPAGAQVKATIEIPKDVSHGDYASSFAMAGAKALHMAPRAIAQIILDHLELEGTYFQSAEIAGPGFLNFRLGSRWYGEVIADIEREGMTYGSVDEGHGEKVMVEFVSANPTGPMHIGNARGGVLGDSLASVLERAGYDVWREFYVNDAGNQIHKFAVSIDARYRQLILGEENVPFPEDCYQGDDIKELAAAFRAEHGDSWVDKSEEERQEAMANFGLKRNIPKMQEDLRRYKIEYNEWFLESTLHNSGYVAETVGMLSDKGWTYEKDGALWLNTTELLKEKYMREGKTREQVDKLDLKDDVLRRANGFYTYFAADIAYHRNKLEKRGFQTAINIWGADHHGHVARLQAALDGLGLDGSHRLVVVLMQLVNLLQDGKPVRMSKRSGKAIALRDLLDEVSVDACRYFFNSRSFTSPLDFDLDLAVKEDSDNPVYYVQYAHARICSLVARMKEEGAGVSAASAIDASVFSTPEELALVKTLSLFPEEIRLASRDYDPSHINRYLLTLAGDFHRFYNACRIKGEEEHVLAARLKLADTVRSVLANGMALIGVTAPEKM</sequence>
<dbReference type="RefSeq" id="WP_295369927.1">
    <property type="nucleotide sequence ID" value="NZ_DYUC01000076.1"/>
</dbReference>
<dbReference type="Gene3D" id="3.40.50.620">
    <property type="entry name" value="HUPs"/>
    <property type="match status" value="1"/>
</dbReference>
<evidence type="ECO:0000256" key="4">
    <source>
        <dbReference type="ARBA" id="ARBA00022490"/>
    </source>
</evidence>
<accession>A0A921MMC3</accession>
<dbReference type="Proteomes" id="UP000760668">
    <property type="component" value="Unassembled WGS sequence"/>
</dbReference>
<dbReference type="InterPro" id="IPR001278">
    <property type="entry name" value="Arg-tRNA-ligase"/>
</dbReference>
<dbReference type="SUPFAM" id="SSF47323">
    <property type="entry name" value="Anticodon-binding domain of a subclass of class I aminoacyl-tRNA synthetases"/>
    <property type="match status" value="1"/>
</dbReference>
<dbReference type="PRINTS" id="PR01038">
    <property type="entry name" value="TRNASYNTHARG"/>
</dbReference>
<dbReference type="PANTHER" id="PTHR11956">
    <property type="entry name" value="ARGINYL-TRNA SYNTHETASE"/>
    <property type="match status" value="1"/>
</dbReference>
<feature type="short sequence motif" description="'HIGH' region" evidence="11">
    <location>
        <begin position="136"/>
        <end position="146"/>
    </location>
</feature>
<dbReference type="GO" id="GO:0005524">
    <property type="term" value="F:ATP binding"/>
    <property type="evidence" value="ECO:0007669"/>
    <property type="project" value="UniProtKB-UniRule"/>
</dbReference>
<dbReference type="InterPro" id="IPR036695">
    <property type="entry name" value="Arg-tRNA-synth_N_sf"/>
</dbReference>
<reference evidence="15" key="1">
    <citation type="journal article" date="2021" name="PeerJ">
        <title>Extensive microbial diversity within the chicken gut microbiome revealed by metagenomics and culture.</title>
        <authorList>
            <person name="Gilroy R."/>
            <person name="Ravi A."/>
            <person name="Getino M."/>
            <person name="Pursley I."/>
            <person name="Horton D.L."/>
            <person name="Alikhan N.F."/>
            <person name="Baker D."/>
            <person name="Gharbi K."/>
            <person name="Hall N."/>
            <person name="Watson M."/>
            <person name="Adriaenssens E.M."/>
            <person name="Foster-Nyarko E."/>
            <person name="Jarju S."/>
            <person name="Secka A."/>
            <person name="Antonio M."/>
            <person name="Oren A."/>
            <person name="Chaudhuri R.R."/>
            <person name="La Ragione R."/>
            <person name="Hildebrand F."/>
            <person name="Pallen M.J."/>
        </authorList>
    </citation>
    <scope>NUCLEOTIDE SEQUENCE</scope>
    <source>
        <strain evidence="15">CHK179-5677</strain>
    </source>
</reference>
<dbReference type="GO" id="GO:0006420">
    <property type="term" value="P:arginyl-tRNA aminoacylation"/>
    <property type="evidence" value="ECO:0007669"/>
    <property type="project" value="UniProtKB-UniRule"/>
</dbReference>
<dbReference type="InterPro" id="IPR014729">
    <property type="entry name" value="Rossmann-like_a/b/a_fold"/>
</dbReference>
<dbReference type="InterPro" id="IPR008909">
    <property type="entry name" value="DALR_anticod-bd"/>
</dbReference>
<comment type="caution">
    <text evidence="15">The sequence shown here is derived from an EMBL/GenBank/DDBJ whole genome shotgun (WGS) entry which is preliminary data.</text>
</comment>
<keyword evidence="4 11" id="KW-0963">Cytoplasm</keyword>
<dbReference type="SUPFAM" id="SSF52374">
    <property type="entry name" value="Nucleotidylyl transferase"/>
    <property type="match status" value="1"/>
</dbReference>
<keyword evidence="8 11" id="KW-0648">Protein biosynthesis</keyword>
<evidence type="ECO:0000256" key="10">
    <source>
        <dbReference type="ARBA" id="ARBA00049339"/>
    </source>
</evidence>
<dbReference type="SMART" id="SM00836">
    <property type="entry name" value="DALR_1"/>
    <property type="match status" value="1"/>
</dbReference>